<accession>E9GQD8</accession>
<dbReference type="HOGENOM" id="CLU_2888012_0_0_1"/>
<feature type="region of interest" description="Disordered" evidence="1">
    <location>
        <begin position="36"/>
        <end position="63"/>
    </location>
</feature>
<reference evidence="2 3" key="1">
    <citation type="journal article" date="2011" name="Science">
        <title>The ecoresponsive genome of Daphnia pulex.</title>
        <authorList>
            <person name="Colbourne J.K."/>
            <person name="Pfrender M.E."/>
            <person name="Gilbert D."/>
            <person name="Thomas W.K."/>
            <person name="Tucker A."/>
            <person name="Oakley T.H."/>
            <person name="Tokishita S."/>
            <person name="Aerts A."/>
            <person name="Arnold G.J."/>
            <person name="Basu M.K."/>
            <person name="Bauer D.J."/>
            <person name="Caceres C.E."/>
            <person name="Carmel L."/>
            <person name="Casola C."/>
            <person name="Choi J.H."/>
            <person name="Detter J.C."/>
            <person name="Dong Q."/>
            <person name="Dusheyko S."/>
            <person name="Eads B.D."/>
            <person name="Frohlich T."/>
            <person name="Geiler-Samerotte K.A."/>
            <person name="Gerlach D."/>
            <person name="Hatcher P."/>
            <person name="Jogdeo S."/>
            <person name="Krijgsveld J."/>
            <person name="Kriventseva E.V."/>
            <person name="Kultz D."/>
            <person name="Laforsch C."/>
            <person name="Lindquist E."/>
            <person name="Lopez J."/>
            <person name="Manak J.R."/>
            <person name="Muller J."/>
            <person name="Pangilinan J."/>
            <person name="Patwardhan R.P."/>
            <person name="Pitluck S."/>
            <person name="Pritham E.J."/>
            <person name="Rechtsteiner A."/>
            <person name="Rho M."/>
            <person name="Rogozin I.B."/>
            <person name="Sakarya O."/>
            <person name="Salamov A."/>
            <person name="Schaack S."/>
            <person name="Shapiro H."/>
            <person name="Shiga Y."/>
            <person name="Skalitzky C."/>
            <person name="Smith Z."/>
            <person name="Souvorov A."/>
            <person name="Sung W."/>
            <person name="Tang Z."/>
            <person name="Tsuchiya D."/>
            <person name="Tu H."/>
            <person name="Vos H."/>
            <person name="Wang M."/>
            <person name="Wolf Y.I."/>
            <person name="Yamagata H."/>
            <person name="Yamada T."/>
            <person name="Ye Y."/>
            <person name="Shaw J.R."/>
            <person name="Andrews J."/>
            <person name="Crease T.J."/>
            <person name="Tang H."/>
            <person name="Lucas S.M."/>
            <person name="Robertson H.M."/>
            <person name="Bork P."/>
            <person name="Koonin E.V."/>
            <person name="Zdobnov E.M."/>
            <person name="Grigoriev I.V."/>
            <person name="Lynch M."/>
            <person name="Boore J.L."/>
        </authorList>
    </citation>
    <scope>NUCLEOTIDE SEQUENCE [LARGE SCALE GENOMIC DNA]</scope>
</reference>
<proteinExistence type="predicted"/>
<sequence>MKSILHTGTGKVGFLSINEVQSAPHRLVGRHRFVNGEGGCSVHRPSTRSPITLPRKHQRTENA</sequence>
<gene>
    <name evidence="2" type="ORF">DAPPUDRAFT_246392</name>
</gene>
<dbReference type="Proteomes" id="UP000000305">
    <property type="component" value="Unassembled WGS sequence"/>
</dbReference>
<dbReference type="EMBL" id="GL732558">
    <property type="protein sequence ID" value="EFX78359.1"/>
    <property type="molecule type" value="Genomic_DNA"/>
</dbReference>
<feature type="compositionally biased region" description="Basic residues" evidence="1">
    <location>
        <begin position="54"/>
        <end position="63"/>
    </location>
</feature>
<dbReference type="AlphaFoldDB" id="E9GQD8"/>
<dbReference type="KEGG" id="dpx:DAPPUDRAFT_246392"/>
<protein>
    <submittedName>
        <fullName evidence="2">Uncharacterized protein</fullName>
    </submittedName>
</protein>
<dbReference type="InParanoid" id="E9GQD8"/>
<organism evidence="2 3">
    <name type="scientific">Daphnia pulex</name>
    <name type="common">Water flea</name>
    <dbReference type="NCBI Taxonomy" id="6669"/>
    <lineage>
        <taxon>Eukaryota</taxon>
        <taxon>Metazoa</taxon>
        <taxon>Ecdysozoa</taxon>
        <taxon>Arthropoda</taxon>
        <taxon>Crustacea</taxon>
        <taxon>Branchiopoda</taxon>
        <taxon>Diplostraca</taxon>
        <taxon>Cladocera</taxon>
        <taxon>Anomopoda</taxon>
        <taxon>Daphniidae</taxon>
        <taxon>Daphnia</taxon>
    </lineage>
</organism>
<name>E9GQD8_DAPPU</name>
<evidence type="ECO:0000313" key="2">
    <source>
        <dbReference type="EMBL" id="EFX78359.1"/>
    </source>
</evidence>
<keyword evidence="3" id="KW-1185">Reference proteome</keyword>
<evidence type="ECO:0000313" key="3">
    <source>
        <dbReference type="Proteomes" id="UP000000305"/>
    </source>
</evidence>
<evidence type="ECO:0000256" key="1">
    <source>
        <dbReference type="SAM" id="MobiDB-lite"/>
    </source>
</evidence>